<dbReference type="SUPFAM" id="SSF53822">
    <property type="entry name" value="Periplasmic binding protein-like I"/>
    <property type="match status" value="1"/>
</dbReference>
<dbReference type="GO" id="GO:0003700">
    <property type="term" value="F:DNA-binding transcription factor activity"/>
    <property type="evidence" value="ECO:0007669"/>
    <property type="project" value="TreeGrafter"/>
</dbReference>
<gene>
    <name evidence="5" type="ORF">SAMN05192529_11719</name>
</gene>
<name>A0A1H4AXS3_9BACT</name>
<keyword evidence="1" id="KW-0805">Transcription regulation</keyword>
<dbReference type="Gene3D" id="1.10.260.40">
    <property type="entry name" value="lambda repressor-like DNA-binding domains"/>
    <property type="match status" value="1"/>
</dbReference>
<dbReference type="GO" id="GO:0000976">
    <property type="term" value="F:transcription cis-regulatory region binding"/>
    <property type="evidence" value="ECO:0007669"/>
    <property type="project" value="TreeGrafter"/>
</dbReference>
<dbReference type="AlphaFoldDB" id="A0A1H4AXS3"/>
<dbReference type="Pfam" id="PF13377">
    <property type="entry name" value="Peripla_BP_3"/>
    <property type="match status" value="1"/>
</dbReference>
<keyword evidence="6" id="KW-1185">Reference proteome</keyword>
<proteinExistence type="predicted"/>
<dbReference type="PANTHER" id="PTHR30146">
    <property type="entry name" value="LACI-RELATED TRANSCRIPTIONAL REPRESSOR"/>
    <property type="match status" value="1"/>
</dbReference>
<evidence type="ECO:0000313" key="5">
    <source>
        <dbReference type="EMBL" id="SEA40680.1"/>
    </source>
</evidence>
<dbReference type="InterPro" id="IPR028082">
    <property type="entry name" value="Peripla_BP_I"/>
</dbReference>
<evidence type="ECO:0000256" key="1">
    <source>
        <dbReference type="ARBA" id="ARBA00023015"/>
    </source>
</evidence>
<dbReference type="SMART" id="SM00354">
    <property type="entry name" value="HTH_LACI"/>
    <property type="match status" value="1"/>
</dbReference>
<keyword evidence="2" id="KW-0238">DNA-binding</keyword>
<feature type="domain" description="HTH lacI-type" evidence="4">
    <location>
        <begin position="6"/>
        <end position="60"/>
    </location>
</feature>
<organism evidence="5 6">
    <name type="scientific">Arachidicoccus rhizosphaerae</name>
    <dbReference type="NCBI Taxonomy" id="551991"/>
    <lineage>
        <taxon>Bacteria</taxon>
        <taxon>Pseudomonadati</taxon>
        <taxon>Bacteroidota</taxon>
        <taxon>Chitinophagia</taxon>
        <taxon>Chitinophagales</taxon>
        <taxon>Chitinophagaceae</taxon>
        <taxon>Arachidicoccus</taxon>
    </lineage>
</organism>
<evidence type="ECO:0000259" key="4">
    <source>
        <dbReference type="PROSITE" id="PS50932"/>
    </source>
</evidence>
<evidence type="ECO:0000313" key="6">
    <source>
        <dbReference type="Proteomes" id="UP000199041"/>
    </source>
</evidence>
<dbReference type="PANTHER" id="PTHR30146:SF109">
    <property type="entry name" value="HTH-TYPE TRANSCRIPTIONAL REGULATOR GALS"/>
    <property type="match status" value="1"/>
</dbReference>
<dbReference type="InterPro" id="IPR000843">
    <property type="entry name" value="HTH_LacI"/>
</dbReference>
<reference evidence="5 6" key="1">
    <citation type="submission" date="2016-10" db="EMBL/GenBank/DDBJ databases">
        <authorList>
            <person name="de Groot N.N."/>
        </authorList>
    </citation>
    <scope>NUCLEOTIDE SEQUENCE [LARGE SCALE GENOMIC DNA]</scope>
    <source>
        <strain evidence="5 6">Vu-144</strain>
    </source>
</reference>
<dbReference type="EMBL" id="FNQY01000017">
    <property type="protein sequence ID" value="SEA40680.1"/>
    <property type="molecule type" value="Genomic_DNA"/>
</dbReference>
<dbReference type="CDD" id="cd01392">
    <property type="entry name" value="HTH_LacI"/>
    <property type="match status" value="1"/>
</dbReference>
<protein>
    <submittedName>
        <fullName evidence="5">Transcriptional regulator, LacI family</fullName>
    </submittedName>
</protein>
<dbReference type="InterPro" id="IPR046335">
    <property type="entry name" value="LacI/GalR-like_sensor"/>
</dbReference>
<dbReference type="Pfam" id="PF00356">
    <property type="entry name" value="LacI"/>
    <property type="match status" value="1"/>
</dbReference>
<dbReference type="PROSITE" id="PS50932">
    <property type="entry name" value="HTH_LACI_2"/>
    <property type="match status" value="1"/>
</dbReference>
<sequence length="363" mass="41005">MKFEPVTIKQMARDLNLGISTVSRALHDSHEISEATKKRVVDYARKVNYIPNPIALSLRAKRNRSIGIVISQFNNPFCSQVVNGMESAFYKAGYQVSIVQTSESTEKEMKAIQYLSSRVDGLLVSISSETKSTEHLKDLYEKGMPIVFYDRICRDIPTHMTLSDNYRGAYEATRHLIGQGCRKIAFVGGAATQPIVQERRAGYLSALEDAGITVEDKWIHFLPKGGVHYVETEVAMERLLRLPRDKRPDGLLTAWDKVTADAYKYLRRHNIRMPEELALIGFSNFPLTDYVSPSLSVVQQQSEKLGEVAAGQLLALLQSKRKPLKYQTEVLMPEIIIRESSLKLKSKTEEQRAVSKIKGAKKR</sequence>
<evidence type="ECO:0000256" key="2">
    <source>
        <dbReference type="ARBA" id="ARBA00023125"/>
    </source>
</evidence>
<dbReference type="Proteomes" id="UP000199041">
    <property type="component" value="Unassembled WGS sequence"/>
</dbReference>
<evidence type="ECO:0000256" key="3">
    <source>
        <dbReference type="ARBA" id="ARBA00023163"/>
    </source>
</evidence>
<dbReference type="STRING" id="551991.SAMN05192529_11719"/>
<dbReference type="OrthoDB" id="9803256at2"/>
<dbReference type="InterPro" id="IPR010982">
    <property type="entry name" value="Lambda_DNA-bd_dom_sf"/>
</dbReference>
<dbReference type="CDD" id="cd06267">
    <property type="entry name" value="PBP1_LacI_sugar_binding-like"/>
    <property type="match status" value="1"/>
</dbReference>
<dbReference type="SUPFAM" id="SSF47413">
    <property type="entry name" value="lambda repressor-like DNA-binding domains"/>
    <property type="match status" value="1"/>
</dbReference>
<dbReference type="RefSeq" id="WP_091399596.1">
    <property type="nucleotide sequence ID" value="NZ_FNQY01000017.1"/>
</dbReference>
<dbReference type="Gene3D" id="3.40.50.2300">
    <property type="match status" value="2"/>
</dbReference>
<keyword evidence="3" id="KW-0804">Transcription</keyword>
<accession>A0A1H4AXS3</accession>